<sequence>MRRASLFILPLLAALAACGDDPERSTDGEAAEEHASDPMRMESDPADSIAEAKRMQAHSDSVRREVMRKAGLPEEPPEPPEVPARPAIRNKAECLAQADSVGGGEGEVLRSACRNLPDAR</sequence>
<evidence type="ECO:0000313" key="4">
    <source>
        <dbReference type="Proteomes" id="UP000582837"/>
    </source>
</evidence>
<reference evidence="3 4" key="1">
    <citation type="submission" date="2020-08" db="EMBL/GenBank/DDBJ databases">
        <title>Genomic Encyclopedia of Type Strains, Phase IV (KMG-IV): sequencing the most valuable type-strain genomes for metagenomic binning, comparative biology and taxonomic classification.</title>
        <authorList>
            <person name="Goeker M."/>
        </authorList>
    </citation>
    <scope>NUCLEOTIDE SEQUENCE [LARGE SCALE GENOMIC DNA]</scope>
    <source>
        <strain evidence="3 4">DSM 29007</strain>
    </source>
</reference>
<name>A0A841H1J0_9BACT</name>
<evidence type="ECO:0000313" key="3">
    <source>
        <dbReference type="EMBL" id="MBB6071985.1"/>
    </source>
</evidence>
<feature type="compositionally biased region" description="Basic and acidic residues" evidence="1">
    <location>
        <begin position="21"/>
        <end position="43"/>
    </location>
</feature>
<accession>A0A841H1J0</accession>
<comment type="caution">
    <text evidence="3">The sequence shown here is derived from an EMBL/GenBank/DDBJ whole genome shotgun (WGS) entry which is preliminary data.</text>
</comment>
<keyword evidence="2" id="KW-0732">Signal</keyword>
<feature type="signal peptide" evidence="2">
    <location>
        <begin position="1"/>
        <end position="19"/>
    </location>
</feature>
<dbReference type="RefSeq" id="WP_170035425.1">
    <property type="nucleotide sequence ID" value="NZ_JABDTL010000001.1"/>
</dbReference>
<organism evidence="3 4">
    <name type="scientific">Longimicrobium terrae</name>
    <dbReference type="NCBI Taxonomy" id="1639882"/>
    <lineage>
        <taxon>Bacteria</taxon>
        <taxon>Pseudomonadati</taxon>
        <taxon>Gemmatimonadota</taxon>
        <taxon>Longimicrobiia</taxon>
        <taxon>Longimicrobiales</taxon>
        <taxon>Longimicrobiaceae</taxon>
        <taxon>Longimicrobium</taxon>
    </lineage>
</organism>
<gene>
    <name evidence="3" type="ORF">HNQ61_003645</name>
</gene>
<feature type="region of interest" description="Disordered" evidence="1">
    <location>
        <begin position="19"/>
        <end position="89"/>
    </location>
</feature>
<keyword evidence="4" id="KW-1185">Reference proteome</keyword>
<dbReference type="Proteomes" id="UP000582837">
    <property type="component" value="Unassembled WGS sequence"/>
</dbReference>
<dbReference type="AlphaFoldDB" id="A0A841H1J0"/>
<feature type="chain" id="PRO_5032971720" evidence="2">
    <location>
        <begin position="20"/>
        <end position="120"/>
    </location>
</feature>
<proteinExistence type="predicted"/>
<evidence type="ECO:0000256" key="1">
    <source>
        <dbReference type="SAM" id="MobiDB-lite"/>
    </source>
</evidence>
<dbReference type="PROSITE" id="PS51257">
    <property type="entry name" value="PROKAR_LIPOPROTEIN"/>
    <property type="match status" value="1"/>
</dbReference>
<protein>
    <submittedName>
        <fullName evidence="3">Uncharacterized protein</fullName>
    </submittedName>
</protein>
<dbReference type="EMBL" id="JACHIA010000011">
    <property type="protein sequence ID" value="MBB6071985.1"/>
    <property type="molecule type" value="Genomic_DNA"/>
</dbReference>
<feature type="compositionally biased region" description="Basic and acidic residues" evidence="1">
    <location>
        <begin position="60"/>
        <end position="72"/>
    </location>
</feature>
<evidence type="ECO:0000256" key="2">
    <source>
        <dbReference type="SAM" id="SignalP"/>
    </source>
</evidence>